<dbReference type="GO" id="GO:0005506">
    <property type="term" value="F:iron ion binding"/>
    <property type="evidence" value="ECO:0007669"/>
    <property type="project" value="UniProtKB-UniRule"/>
</dbReference>
<dbReference type="Gene3D" id="3.30.70.20">
    <property type="match status" value="1"/>
</dbReference>
<dbReference type="KEGG" id="gji:H1R19_05700"/>
<keyword evidence="4 8" id="KW-0249">Electron transport</keyword>
<protein>
    <recommendedName>
        <fullName evidence="8">Ferredoxin</fullName>
    </recommendedName>
</protein>
<comment type="cofactor">
    <cofactor evidence="1">
        <name>[3Fe-4S] cluster</name>
        <dbReference type="ChEBI" id="CHEBI:21137"/>
    </cofactor>
</comment>
<dbReference type="EMBL" id="CP059491">
    <property type="protein sequence ID" value="QMT02638.1"/>
    <property type="molecule type" value="Genomic_DNA"/>
</dbReference>
<evidence type="ECO:0000259" key="9">
    <source>
        <dbReference type="PROSITE" id="PS51379"/>
    </source>
</evidence>
<reference evidence="11" key="1">
    <citation type="submission" date="2020-07" db="EMBL/GenBank/DDBJ databases">
        <title>novel species isolated from the respiratory tract of Marmot.</title>
        <authorList>
            <person name="Zhang G."/>
        </authorList>
    </citation>
    <scope>NUCLEOTIDE SEQUENCE [LARGE SCALE GENOMIC DNA]</scope>
    <source>
        <strain evidence="11">686</strain>
    </source>
</reference>
<dbReference type="InterPro" id="IPR017896">
    <property type="entry name" value="4Fe4S_Fe-S-bd"/>
</dbReference>
<dbReference type="SUPFAM" id="SSF54862">
    <property type="entry name" value="4Fe-4S ferredoxins"/>
    <property type="match status" value="1"/>
</dbReference>
<sequence length="61" mass="6324">MKVTVNDNCQGCGICEATAPGVFAVSDDGVAQVLLEDIPAELEAAVKEAMEECPTEAIEVV</sequence>
<evidence type="ECO:0000256" key="8">
    <source>
        <dbReference type="RuleBase" id="RU368020"/>
    </source>
</evidence>
<dbReference type="GO" id="GO:0051538">
    <property type="term" value="F:3 iron, 4 sulfur cluster binding"/>
    <property type="evidence" value="ECO:0007669"/>
    <property type="project" value="UniProtKB-KW"/>
</dbReference>
<dbReference type="InterPro" id="IPR001080">
    <property type="entry name" value="3Fe4S_ferredoxin"/>
</dbReference>
<dbReference type="Pfam" id="PF13459">
    <property type="entry name" value="Fer4_15"/>
    <property type="match status" value="1"/>
</dbReference>
<dbReference type="PRINTS" id="PR00352">
    <property type="entry name" value="3FE4SFRDOXIN"/>
</dbReference>
<gene>
    <name evidence="10" type="ORF">H1R19_05700</name>
</gene>
<evidence type="ECO:0000256" key="4">
    <source>
        <dbReference type="ARBA" id="ARBA00022982"/>
    </source>
</evidence>
<dbReference type="Proteomes" id="UP000515663">
    <property type="component" value="Chromosome"/>
</dbReference>
<evidence type="ECO:0000256" key="3">
    <source>
        <dbReference type="ARBA" id="ARBA00022723"/>
    </source>
</evidence>
<keyword evidence="11" id="KW-1185">Reference proteome</keyword>
<evidence type="ECO:0000256" key="1">
    <source>
        <dbReference type="ARBA" id="ARBA00001927"/>
    </source>
</evidence>
<keyword evidence="7" id="KW-0003">3Fe-4S</keyword>
<dbReference type="GO" id="GO:0009055">
    <property type="term" value="F:electron transfer activity"/>
    <property type="evidence" value="ECO:0007669"/>
    <property type="project" value="UniProtKB-UniRule"/>
</dbReference>
<organism evidence="10 11">
    <name type="scientific">Gordonia jinghuaiqii</name>
    <dbReference type="NCBI Taxonomy" id="2758710"/>
    <lineage>
        <taxon>Bacteria</taxon>
        <taxon>Bacillati</taxon>
        <taxon>Actinomycetota</taxon>
        <taxon>Actinomycetes</taxon>
        <taxon>Mycobacteriales</taxon>
        <taxon>Gordoniaceae</taxon>
        <taxon>Gordonia</taxon>
    </lineage>
</organism>
<comment type="function">
    <text evidence="8">Ferredoxins are iron-sulfur proteins that transfer electrons in a wide variety of metabolic reactions.</text>
</comment>
<evidence type="ECO:0000313" key="10">
    <source>
        <dbReference type="EMBL" id="QMT02638.1"/>
    </source>
</evidence>
<dbReference type="InterPro" id="IPR051269">
    <property type="entry name" value="Fe-S_cluster_ET"/>
</dbReference>
<evidence type="ECO:0000313" key="11">
    <source>
        <dbReference type="Proteomes" id="UP000515663"/>
    </source>
</evidence>
<evidence type="ECO:0000256" key="5">
    <source>
        <dbReference type="ARBA" id="ARBA00023004"/>
    </source>
</evidence>
<evidence type="ECO:0000256" key="7">
    <source>
        <dbReference type="ARBA" id="ARBA00023291"/>
    </source>
</evidence>
<feature type="domain" description="4Fe-4S ferredoxin-type" evidence="9">
    <location>
        <begin position="1"/>
        <end position="28"/>
    </location>
</feature>
<keyword evidence="2 8" id="KW-0813">Transport</keyword>
<dbReference type="AlphaFoldDB" id="A0A7D7LY44"/>
<dbReference type="PROSITE" id="PS51379">
    <property type="entry name" value="4FE4S_FER_2"/>
    <property type="match status" value="1"/>
</dbReference>
<name>A0A7D7LY44_9ACTN</name>
<keyword evidence="6 8" id="KW-0411">Iron-sulfur</keyword>
<proteinExistence type="predicted"/>
<keyword evidence="3 8" id="KW-0479">Metal-binding</keyword>
<dbReference type="PANTHER" id="PTHR36923:SF3">
    <property type="entry name" value="FERREDOXIN"/>
    <property type="match status" value="1"/>
</dbReference>
<keyword evidence="5 8" id="KW-0408">Iron</keyword>
<evidence type="ECO:0000256" key="2">
    <source>
        <dbReference type="ARBA" id="ARBA00022448"/>
    </source>
</evidence>
<evidence type="ECO:0000256" key="6">
    <source>
        <dbReference type="ARBA" id="ARBA00023014"/>
    </source>
</evidence>
<accession>A0A7D7LY44</accession>
<dbReference type="PANTHER" id="PTHR36923">
    <property type="entry name" value="FERREDOXIN"/>
    <property type="match status" value="1"/>
</dbReference>